<proteinExistence type="predicted"/>
<dbReference type="PATRIC" id="fig|200450.4.peg.1353"/>
<keyword evidence="4" id="KW-1185">Reference proteome</keyword>
<name>A0A0R2ZAV1_9PSED</name>
<dbReference type="Proteomes" id="UP000052019">
    <property type="component" value="Unassembled WGS sequence"/>
</dbReference>
<evidence type="ECO:0000313" key="1">
    <source>
        <dbReference type="EMBL" id="KRP57958.1"/>
    </source>
</evidence>
<reference evidence="1 3" key="1">
    <citation type="submission" date="2015-02" db="EMBL/GenBank/DDBJ databases">
        <title>Two Pseudomonas sp. nov. isolated from raw milk.</title>
        <authorList>
            <person name="Wenning M."/>
            <person name="von Neubeck M."/>
            <person name="Huptas C."/>
            <person name="Scherer S."/>
        </authorList>
    </citation>
    <scope>NUCLEOTIDE SEQUENCE [LARGE SCALE GENOMIC DNA]</scope>
    <source>
        <strain evidence="1 3">DSM 14937</strain>
    </source>
</reference>
<protein>
    <recommendedName>
        <fullName evidence="5">Polyhydroxyalkanoic acid system protein</fullName>
    </recommendedName>
</protein>
<dbReference type="Proteomes" id="UP000183126">
    <property type="component" value="Chromosome I"/>
</dbReference>
<dbReference type="EMBL" id="LT629760">
    <property type="protein sequence ID" value="SDS86256.1"/>
    <property type="molecule type" value="Genomic_DNA"/>
</dbReference>
<sequence>MTDEFASIVLGDEYDAVLRNALHIVLFRLGAVGIDKSWAVGGSQEIKVAEVELMGGKVKIESETFVGLTIFGPQFIVDEIADKVRQELSL</sequence>
<evidence type="ECO:0000313" key="3">
    <source>
        <dbReference type="Proteomes" id="UP000052019"/>
    </source>
</evidence>
<evidence type="ECO:0000313" key="2">
    <source>
        <dbReference type="EMBL" id="SDS86256.1"/>
    </source>
</evidence>
<organism evidence="1 3">
    <name type="scientific">Pseudomonas trivialis</name>
    <dbReference type="NCBI Taxonomy" id="200450"/>
    <lineage>
        <taxon>Bacteria</taxon>
        <taxon>Pseudomonadati</taxon>
        <taxon>Pseudomonadota</taxon>
        <taxon>Gammaproteobacteria</taxon>
        <taxon>Pseudomonadales</taxon>
        <taxon>Pseudomonadaceae</taxon>
        <taxon>Pseudomonas</taxon>
    </lineage>
</organism>
<dbReference type="AlphaFoldDB" id="A0A0R2ZAV1"/>
<dbReference type="OrthoDB" id="9027536at2"/>
<evidence type="ECO:0008006" key="5">
    <source>
        <dbReference type="Google" id="ProtNLM"/>
    </source>
</evidence>
<gene>
    <name evidence="2" type="ORF">SAMN04490205_3891</name>
    <name evidence="1" type="ORF">TU79_21945</name>
</gene>
<dbReference type="RefSeq" id="WP_057009952.1">
    <property type="nucleotide sequence ID" value="NZ_JYLK01000019.1"/>
</dbReference>
<reference evidence="2 4" key="2">
    <citation type="submission" date="2016-10" db="EMBL/GenBank/DDBJ databases">
        <authorList>
            <person name="Varghese N."/>
            <person name="Submissions S."/>
        </authorList>
    </citation>
    <scope>NUCLEOTIDE SEQUENCE [LARGE SCALE GENOMIC DNA]</scope>
    <source>
        <strain evidence="2 4">BS3111</strain>
    </source>
</reference>
<accession>A0A0R2ZAV1</accession>
<evidence type="ECO:0000313" key="4">
    <source>
        <dbReference type="Proteomes" id="UP000183126"/>
    </source>
</evidence>
<dbReference type="EMBL" id="JYLK01000019">
    <property type="protein sequence ID" value="KRP57958.1"/>
    <property type="molecule type" value="Genomic_DNA"/>
</dbReference>